<evidence type="ECO:0000256" key="11">
    <source>
        <dbReference type="SAM" id="MobiDB-lite"/>
    </source>
</evidence>
<dbReference type="PROSITE" id="PS00108">
    <property type="entry name" value="PROTEIN_KINASE_ST"/>
    <property type="match status" value="1"/>
</dbReference>
<proteinExistence type="inferred from homology"/>
<feature type="region of interest" description="Disordered" evidence="11">
    <location>
        <begin position="1178"/>
        <end position="1310"/>
    </location>
</feature>
<feature type="domain" description="Protein kinase" evidence="12">
    <location>
        <begin position="544"/>
        <end position="842"/>
    </location>
</feature>
<feature type="compositionally biased region" description="Polar residues" evidence="11">
    <location>
        <begin position="234"/>
        <end position="247"/>
    </location>
</feature>
<feature type="non-terminal residue" evidence="14">
    <location>
        <position position="1"/>
    </location>
</feature>
<feature type="region of interest" description="Disordered" evidence="11">
    <location>
        <begin position="910"/>
        <end position="936"/>
    </location>
</feature>
<feature type="compositionally biased region" description="Polar residues" evidence="11">
    <location>
        <begin position="473"/>
        <end position="500"/>
    </location>
</feature>
<dbReference type="InterPro" id="IPR017441">
    <property type="entry name" value="Protein_kinase_ATP_BS"/>
</dbReference>
<evidence type="ECO:0000256" key="7">
    <source>
        <dbReference type="ARBA" id="ARBA00022840"/>
    </source>
</evidence>
<evidence type="ECO:0000256" key="2">
    <source>
        <dbReference type="ARBA" id="ARBA00012513"/>
    </source>
</evidence>
<dbReference type="PROSITE" id="PS50011">
    <property type="entry name" value="PROTEIN_KINASE_DOM"/>
    <property type="match status" value="1"/>
</dbReference>
<evidence type="ECO:0000256" key="6">
    <source>
        <dbReference type="ARBA" id="ARBA00022777"/>
    </source>
</evidence>
<feature type="region of interest" description="Disordered" evidence="11">
    <location>
        <begin position="585"/>
        <end position="621"/>
    </location>
</feature>
<feature type="compositionally biased region" description="Polar residues" evidence="11">
    <location>
        <begin position="385"/>
        <end position="400"/>
    </location>
</feature>
<dbReference type="GO" id="GO:0005524">
    <property type="term" value="F:ATP binding"/>
    <property type="evidence" value="ECO:0007669"/>
    <property type="project" value="UniProtKB-UniRule"/>
</dbReference>
<feature type="compositionally biased region" description="Basic and acidic residues" evidence="11">
    <location>
        <begin position="920"/>
        <end position="936"/>
    </location>
</feature>
<feature type="compositionally biased region" description="Basic and acidic residues" evidence="11">
    <location>
        <begin position="509"/>
        <end position="525"/>
    </location>
</feature>
<dbReference type="FunFam" id="1.10.510.10:FF:000792">
    <property type="entry name" value="Non-specific serine/threonine protein kinase"/>
    <property type="match status" value="1"/>
</dbReference>
<dbReference type="EC" id="2.7.11.1" evidence="2"/>
<evidence type="ECO:0000256" key="1">
    <source>
        <dbReference type="ARBA" id="ARBA00010791"/>
    </source>
</evidence>
<evidence type="ECO:0000256" key="4">
    <source>
        <dbReference type="ARBA" id="ARBA00022679"/>
    </source>
</evidence>
<feature type="compositionally biased region" description="Polar residues" evidence="11">
    <location>
        <begin position="1222"/>
        <end position="1235"/>
    </location>
</feature>
<dbReference type="GO" id="GO:0005737">
    <property type="term" value="C:cytoplasm"/>
    <property type="evidence" value="ECO:0007669"/>
    <property type="project" value="TreeGrafter"/>
</dbReference>
<evidence type="ECO:0000256" key="8">
    <source>
        <dbReference type="ARBA" id="ARBA00047899"/>
    </source>
</evidence>
<gene>
    <name evidence="14" type="primary">FGENESH: predicted gene_9.472</name>
    <name evidence="14" type="ORF">BN2166_0051260</name>
</gene>
<dbReference type="EMBL" id="CWKI01000009">
    <property type="protein sequence ID" value="CTR09265.1"/>
    <property type="molecule type" value="Genomic_DNA"/>
</dbReference>
<comment type="catalytic activity">
    <reaction evidence="8">
        <text>L-threonyl-[protein] + ATP = O-phospho-L-threonyl-[protein] + ADP + H(+)</text>
        <dbReference type="Rhea" id="RHEA:46608"/>
        <dbReference type="Rhea" id="RHEA-COMP:11060"/>
        <dbReference type="Rhea" id="RHEA-COMP:11605"/>
        <dbReference type="ChEBI" id="CHEBI:15378"/>
        <dbReference type="ChEBI" id="CHEBI:30013"/>
        <dbReference type="ChEBI" id="CHEBI:30616"/>
        <dbReference type="ChEBI" id="CHEBI:61977"/>
        <dbReference type="ChEBI" id="CHEBI:456216"/>
        <dbReference type="EC" id="2.7.11.1"/>
    </reaction>
</comment>
<feature type="region of interest" description="Disordered" evidence="11">
    <location>
        <begin position="1092"/>
        <end position="1153"/>
    </location>
</feature>
<keyword evidence="15" id="KW-1185">Reference proteome</keyword>
<dbReference type="OMA" id="YYMVSEY"/>
<comment type="similarity">
    <text evidence="1">Belongs to the protein kinase superfamily. CAMK Ser/Thr protein kinase family. NIM1 subfamily.</text>
</comment>
<reference evidence="14 15" key="1">
    <citation type="submission" date="2015-07" db="EMBL/GenBank/DDBJ databases">
        <authorList>
            <person name="Cajimat M.N.B."/>
            <person name="Milazzo M.L."/>
            <person name="Fulhorst C.F."/>
        </authorList>
    </citation>
    <scope>NUCLEOTIDE SEQUENCE [LARGE SCALE GENOMIC DNA]</scope>
    <source>
        <strain evidence="14">Single colony</strain>
    </source>
</reference>
<dbReference type="GO" id="GO:0035556">
    <property type="term" value="P:intracellular signal transduction"/>
    <property type="evidence" value="ECO:0007669"/>
    <property type="project" value="TreeGrafter"/>
</dbReference>
<keyword evidence="4" id="KW-0808">Transferase</keyword>
<evidence type="ECO:0000256" key="3">
    <source>
        <dbReference type="ARBA" id="ARBA00022527"/>
    </source>
</evidence>
<dbReference type="SMART" id="SM00220">
    <property type="entry name" value="S_TKc"/>
    <property type="match status" value="1"/>
</dbReference>
<evidence type="ECO:0000259" key="12">
    <source>
        <dbReference type="PROSITE" id="PS50011"/>
    </source>
</evidence>
<dbReference type="Gene3D" id="3.30.310.80">
    <property type="entry name" value="Kinase associated domain 1, KA1"/>
    <property type="match status" value="1"/>
</dbReference>
<feature type="compositionally biased region" description="Polar residues" evidence="11">
    <location>
        <begin position="1104"/>
        <end position="1131"/>
    </location>
</feature>
<dbReference type="Pfam" id="PF02149">
    <property type="entry name" value="KA1"/>
    <property type="match status" value="1"/>
</dbReference>
<dbReference type="STRING" id="5286.A0A0K3CLD7"/>
<dbReference type="InterPro" id="IPR001772">
    <property type="entry name" value="KA1_dom"/>
</dbReference>
<dbReference type="Gene3D" id="3.30.200.20">
    <property type="entry name" value="Phosphorylase Kinase, domain 1"/>
    <property type="match status" value="1"/>
</dbReference>
<feature type="compositionally biased region" description="Pro residues" evidence="11">
    <location>
        <begin position="208"/>
        <end position="222"/>
    </location>
</feature>
<dbReference type="Gene3D" id="1.10.510.10">
    <property type="entry name" value="Transferase(Phosphotransferase) domain 1"/>
    <property type="match status" value="1"/>
</dbReference>
<evidence type="ECO:0000259" key="13">
    <source>
        <dbReference type="PROSITE" id="PS50032"/>
    </source>
</evidence>
<dbReference type="PANTHER" id="PTHR24346:SF82">
    <property type="entry name" value="KP78A-RELATED"/>
    <property type="match status" value="1"/>
</dbReference>
<keyword evidence="3" id="KW-0723">Serine/threonine-protein kinase</keyword>
<feature type="compositionally biased region" description="Low complexity" evidence="11">
    <location>
        <begin position="1529"/>
        <end position="1540"/>
    </location>
</feature>
<feature type="region of interest" description="Disordered" evidence="11">
    <location>
        <begin position="1492"/>
        <end position="1576"/>
    </location>
</feature>
<sequence>PTTPPVPVEVTLSPHLPQAEFRLHTSTTRKCGAKTALQSVRVRSAVPGLAKPAVRSFLGFLACNGSFDKPLNGRPDVMAAAATDAALPASPDPSSPPPPPPVEHASSTVEPHGDAARESTHLESTDEANSSEGAGLPVSPPHSEGTVQALATGEQEEKGGEPQEAVQQELLERRDAAHDPLIVEPEQEDGFGDQTVTTTASSNNSSLLPPPSPNPYGEPTPPSRTAELPISPLAVSTSLPEPASTPSPELVTAVPATPTSPPQLQLKTHPADLVSLSNPDPHGPSVPSTPISPSGGDAGHDDEVEENGRGSLPSFDVRPAAVDDGNGEKDVEPSVEESSLEKRDNRSYGAVRSTDYGRMNGHAAQQSDDSDTVEALHPAALARGPSTSSPRQSPASQYTAGTLPPFSSEASPSRAAYHGRSQSIAVPQTTPPPPSFRDRKLDRSPSARIPSSPTPAERVRASSTAPNGLASDPATSLSREASQRTRTGSQPPSRQPSISTNGGGGGSMSRRDGRDGKGRERERSGDLAPQGSVSSRSRRTLGEWQMTKTLGAGSMGKVKLGVSTVTGEKVAIKIIPRFTSTAAAQRQAEQSQQAQHAAAVAPTDPHATAAAKKSEPTGSFLQKAAAKDASKEVRTVREGSLSLLLHHPYICGMREMLVYPHHYYFVQEYINGGQMLDYIISHGRLRERSARKFARQIGSALEYCHANSIVHRDLKIENILISKTGNIKIIDFGLSNLYSPVSHLSTFCGSLYFAAPELLNAKPYTGPEVDVWSFGIVLYVLVCGKVPFDDQSMPALHAKIKRGQVEYPTWLSSECKHLLSRMLVTVPAQRATLTEVLNHPWILKGFTSPPDPHIPARAPLRFGELDEEVIRGMTGFEFGTEEEIAAKLGDVIQSDLYRQAVRNWEARRSTFGSGAGDASDSDKERPAMRVDGKDMKRASTKRFSGLGFYGKKLAGGFNAAFAGTSAPPSRNADNDPFANISPDMNVPYPTNGAAPRPDQLDPTRGFHPLISIYYLVKEKIERERIYGPGVFASSTLSLTGPPPPPAPAQAYQTGANIVAPPVNVDVRPAMPTPPVPLTPQPRQRATGEEFGAIPATAPPRANDFGSTSSNKRTSYFGTSPTPGSPAMSSFRPQGEYEAPSSPTPRERKSSNRMSMLLGSSAADRERERLAEQQAAIAAAGDDVPLASVASPSSPGGFARRFSSLLGRSSPEGGYKGHRQRASIATSGHKSTTKTAASPLPQVSEGSPSSTLRPPATPTPGRLPSSGSDVPLASPPDGKPVVRASTVGEISPSRHQRGATIAAAASPLSQSVATGDVATIGRAGGAFLERQRQASLGAKPPRPKTSNDIAGMFSEVEEEELADHADAQAGAGASPESPTNTRPHVGFIGRTSSGSSGKDAEKSESAKPVWLKGLFSVSTTSTKPIATLRADLVKVLDRLGVQHRDVKNGFECAHVPSIVLGASTGATGSASISPGAKDKGVRETLKRRASKLLLSHKDGEKQPSSPGGAGEDSQTSLPMSSLDPRGDRASSSSFHTPLSHSVQGDAGSRPGTAGTVQPSTQQPPASRFDPLASTSTSQNKSDMIVRFEIFLVKMPLLPGIHGLQFRRIGGDAWQYQMLARRVLQEMKL</sequence>
<dbReference type="SUPFAM" id="SSF103243">
    <property type="entry name" value="KA1-like"/>
    <property type="match status" value="1"/>
</dbReference>
<dbReference type="PROSITE" id="PS50032">
    <property type="entry name" value="KA1"/>
    <property type="match status" value="1"/>
</dbReference>
<dbReference type="InterPro" id="IPR011009">
    <property type="entry name" value="Kinase-like_dom_sf"/>
</dbReference>
<name>A0A0K3CLD7_RHOTO</name>
<keyword evidence="7 10" id="KW-0067">ATP-binding</keyword>
<feature type="compositionally biased region" description="Low complexity" evidence="11">
    <location>
        <begin position="1178"/>
        <end position="1194"/>
    </location>
</feature>
<dbReference type="PROSITE" id="PS00107">
    <property type="entry name" value="PROTEIN_KINASE_ATP"/>
    <property type="match status" value="1"/>
</dbReference>
<dbReference type="InterPro" id="IPR028375">
    <property type="entry name" value="KA1/Ssp2_C"/>
</dbReference>
<keyword evidence="5 10" id="KW-0547">Nucleotide-binding</keyword>
<dbReference type="Proteomes" id="UP000199069">
    <property type="component" value="Unassembled WGS sequence"/>
</dbReference>
<feature type="compositionally biased region" description="Polar residues" evidence="11">
    <location>
        <begin position="1553"/>
        <end position="1563"/>
    </location>
</feature>
<dbReference type="SUPFAM" id="SSF56112">
    <property type="entry name" value="Protein kinase-like (PK-like)"/>
    <property type="match status" value="1"/>
</dbReference>
<feature type="binding site" evidence="10">
    <location>
        <position position="573"/>
    </location>
    <ligand>
        <name>ATP</name>
        <dbReference type="ChEBI" id="CHEBI:30616"/>
    </ligand>
</feature>
<comment type="catalytic activity">
    <reaction evidence="9">
        <text>L-seryl-[protein] + ATP = O-phospho-L-seryl-[protein] + ADP + H(+)</text>
        <dbReference type="Rhea" id="RHEA:17989"/>
        <dbReference type="Rhea" id="RHEA-COMP:9863"/>
        <dbReference type="Rhea" id="RHEA-COMP:11604"/>
        <dbReference type="ChEBI" id="CHEBI:15378"/>
        <dbReference type="ChEBI" id="CHEBI:29999"/>
        <dbReference type="ChEBI" id="CHEBI:30616"/>
        <dbReference type="ChEBI" id="CHEBI:83421"/>
        <dbReference type="ChEBI" id="CHEBI:456216"/>
        <dbReference type="EC" id="2.7.11.1"/>
    </reaction>
</comment>
<dbReference type="InterPro" id="IPR000719">
    <property type="entry name" value="Prot_kinase_dom"/>
</dbReference>
<organism evidence="14 15">
    <name type="scientific">Rhodotorula toruloides</name>
    <name type="common">Yeast</name>
    <name type="synonym">Rhodosporidium toruloides</name>
    <dbReference type="NCBI Taxonomy" id="5286"/>
    <lineage>
        <taxon>Eukaryota</taxon>
        <taxon>Fungi</taxon>
        <taxon>Dikarya</taxon>
        <taxon>Basidiomycota</taxon>
        <taxon>Pucciniomycotina</taxon>
        <taxon>Microbotryomycetes</taxon>
        <taxon>Sporidiobolales</taxon>
        <taxon>Sporidiobolaceae</taxon>
        <taxon>Rhodotorula</taxon>
    </lineage>
</organism>
<evidence type="ECO:0000256" key="10">
    <source>
        <dbReference type="PROSITE-ProRule" id="PRU10141"/>
    </source>
</evidence>
<evidence type="ECO:0000256" key="9">
    <source>
        <dbReference type="ARBA" id="ARBA00048679"/>
    </source>
</evidence>
<feature type="compositionally biased region" description="Low complexity" evidence="11">
    <location>
        <begin position="585"/>
        <end position="601"/>
    </location>
</feature>
<dbReference type="CDD" id="cd14077">
    <property type="entry name" value="STKc_Kin1_2"/>
    <property type="match status" value="1"/>
</dbReference>
<feature type="region of interest" description="Disordered" evidence="11">
    <location>
        <begin position="1358"/>
        <end position="1404"/>
    </location>
</feature>
<dbReference type="PANTHER" id="PTHR24346">
    <property type="entry name" value="MAP/MICROTUBULE AFFINITY-REGULATING KINASE"/>
    <property type="match status" value="1"/>
</dbReference>
<dbReference type="GO" id="GO:0106310">
    <property type="term" value="F:protein serine kinase activity"/>
    <property type="evidence" value="ECO:0007669"/>
    <property type="project" value="RHEA"/>
</dbReference>
<evidence type="ECO:0000313" key="15">
    <source>
        <dbReference type="Proteomes" id="UP000199069"/>
    </source>
</evidence>
<evidence type="ECO:0000256" key="5">
    <source>
        <dbReference type="ARBA" id="ARBA00022741"/>
    </source>
</evidence>
<protein>
    <recommendedName>
        <fullName evidence="2">non-specific serine/threonine protein kinase</fullName>
        <ecNumber evidence="2">2.7.11.1</ecNumber>
    </recommendedName>
</protein>
<keyword evidence="6" id="KW-0418">Kinase</keyword>
<feature type="compositionally biased region" description="Basic and acidic residues" evidence="11">
    <location>
        <begin position="436"/>
        <end position="445"/>
    </location>
</feature>
<accession>A0A0K3CLD7</accession>
<dbReference type="InterPro" id="IPR008271">
    <property type="entry name" value="Ser/Thr_kinase_AS"/>
</dbReference>
<feature type="region of interest" description="Disordered" evidence="11">
    <location>
        <begin position="85"/>
        <end position="547"/>
    </location>
</feature>
<evidence type="ECO:0000313" key="14">
    <source>
        <dbReference type="EMBL" id="CTR09265.1"/>
    </source>
</evidence>
<feature type="compositionally biased region" description="Pro residues" evidence="11">
    <location>
        <begin position="90"/>
        <end position="102"/>
    </location>
</feature>
<dbReference type="GO" id="GO:0004674">
    <property type="term" value="F:protein serine/threonine kinase activity"/>
    <property type="evidence" value="ECO:0007669"/>
    <property type="project" value="UniProtKB-KW"/>
</dbReference>
<dbReference type="GO" id="GO:0000226">
    <property type="term" value="P:microtubule cytoskeleton organization"/>
    <property type="evidence" value="ECO:0007669"/>
    <property type="project" value="TreeGrafter"/>
</dbReference>
<dbReference type="Pfam" id="PF00069">
    <property type="entry name" value="Pkinase"/>
    <property type="match status" value="1"/>
</dbReference>
<feature type="domain" description="KA1" evidence="13">
    <location>
        <begin position="1577"/>
        <end position="1627"/>
    </location>
</feature>
<feature type="compositionally biased region" description="Basic and acidic residues" evidence="11">
    <location>
        <begin position="111"/>
        <end position="124"/>
    </location>
</feature>